<name>A0ABV0KTZ9_9CYAN</name>
<dbReference type="Proteomes" id="UP001476950">
    <property type="component" value="Unassembled WGS sequence"/>
</dbReference>
<dbReference type="EMBL" id="JAMPLM010000082">
    <property type="protein sequence ID" value="MEP1062707.1"/>
    <property type="molecule type" value="Genomic_DNA"/>
</dbReference>
<protein>
    <recommendedName>
        <fullName evidence="3">RES domain-containing protein</fullName>
    </recommendedName>
</protein>
<gene>
    <name evidence="1" type="ORF">NDI38_30495</name>
</gene>
<proteinExistence type="predicted"/>
<evidence type="ECO:0000313" key="1">
    <source>
        <dbReference type="EMBL" id="MEP1062707.1"/>
    </source>
</evidence>
<sequence>MTSSIEIQDIDFVDLTYEESSQVRSSILKGENFYGYIPEKGFSFIVKNFKILSSIGILEQNWFLAYTHSSHFEDVSLDLVQEIFDTCDRKILQEKYPIYVGDHFSNGERFSLFRGCAGPIHKKGMSWTSSLDKAIWYAAHHAEHYDLDNVAVYAAVVSREDIYCCGDHYDHDFIVRPKEWWRIEVPQSEFRLDRPR</sequence>
<evidence type="ECO:0000313" key="2">
    <source>
        <dbReference type="Proteomes" id="UP001476950"/>
    </source>
</evidence>
<evidence type="ECO:0008006" key="3">
    <source>
        <dbReference type="Google" id="ProtNLM"/>
    </source>
</evidence>
<dbReference type="RefSeq" id="WP_190446081.1">
    <property type="nucleotide sequence ID" value="NZ_JAMPLM010000082.1"/>
</dbReference>
<accession>A0ABV0KTZ9</accession>
<comment type="caution">
    <text evidence="1">The sequence shown here is derived from an EMBL/GenBank/DDBJ whole genome shotgun (WGS) entry which is preliminary data.</text>
</comment>
<organism evidence="1 2">
    <name type="scientific">Stenomitos frigidus AS-A4</name>
    <dbReference type="NCBI Taxonomy" id="2933935"/>
    <lineage>
        <taxon>Bacteria</taxon>
        <taxon>Bacillati</taxon>
        <taxon>Cyanobacteriota</taxon>
        <taxon>Cyanophyceae</taxon>
        <taxon>Leptolyngbyales</taxon>
        <taxon>Leptolyngbyaceae</taxon>
        <taxon>Stenomitos</taxon>
    </lineage>
</organism>
<keyword evidence="2" id="KW-1185">Reference proteome</keyword>
<reference evidence="1 2" key="1">
    <citation type="submission" date="2022-04" db="EMBL/GenBank/DDBJ databases">
        <title>Positive selection, recombination, and allopatry shape intraspecific diversity of widespread and dominant cyanobacteria.</title>
        <authorList>
            <person name="Wei J."/>
            <person name="Shu W."/>
            <person name="Hu C."/>
        </authorList>
    </citation>
    <scope>NUCLEOTIDE SEQUENCE [LARGE SCALE GENOMIC DNA]</scope>
    <source>
        <strain evidence="1 2">AS-A4</strain>
    </source>
</reference>